<dbReference type="InterPro" id="IPR027961">
    <property type="entry name" value="DUF4442"/>
</dbReference>
<sequence>MIEVTPDLSAMKIRLPLHWRTRNALGSIFGGSLFGVTDGPHPLLLMVSLGEDVIVWDKQASIRFRRPAYCTLYTWCRVTAEDKDRIQSALEEHQEVTHDFVISLEDQAGEVYAIVERTLYIAHRRHYSQKKKAQSERKQEG</sequence>
<dbReference type="Gene3D" id="3.10.129.10">
    <property type="entry name" value="Hotdog Thioesterase"/>
    <property type="match status" value="1"/>
</dbReference>
<proteinExistence type="predicted"/>
<dbReference type="EMBL" id="BAABKD010000008">
    <property type="protein sequence ID" value="GAA5088401.1"/>
    <property type="molecule type" value="Genomic_DNA"/>
</dbReference>
<organism evidence="1 2">
    <name type="scientific">Paenalcaligenes hermetiae</name>
    <dbReference type="NCBI Taxonomy" id="1157987"/>
    <lineage>
        <taxon>Bacteria</taxon>
        <taxon>Pseudomonadati</taxon>
        <taxon>Pseudomonadota</taxon>
        <taxon>Betaproteobacteria</taxon>
        <taxon>Burkholderiales</taxon>
        <taxon>Alcaligenaceae</taxon>
        <taxon>Paenalcaligenes</taxon>
    </lineage>
</organism>
<dbReference type="Pfam" id="PF14539">
    <property type="entry name" value="DUF4442"/>
    <property type="match status" value="1"/>
</dbReference>
<evidence type="ECO:0000313" key="2">
    <source>
        <dbReference type="Proteomes" id="UP001500227"/>
    </source>
</evidence>
<protein>
    <recommendedName>
        <fullName evidence="3">DUF4442 domain-containing protein</fullName>
    </recommendedName>
</protein>
<name>A0ABP9LZ31_9BURK</name>
<gene>
    <name evidence="1" type="ORF">GCM10023337_09960</name>
</gene>
<dbReference type="InterPro" id="IPR029069">
    <property type="entry name" value="HotDog_dom_sf"/>
</dbReference>
<comment type="caution">
    <text evidence="1">The sequence shown here is derived from an EMBL/GenBank/DDBJ whole genome shotgun (WGS) entry which is preliminary data.</text>
</comment>
<evidence type="ECO:0000313" key="1">
    <source>
        <dbReference type="EMBL" id="GAA5088401.1"/>
    </source>
</evidence>
<reference evidence="2" key="1">
    <citation type="journal article" date="2019" name="Int. J. Syst. Evol. Microbiol.">
        <title>The Global Catalogue of Microorganisms (GCM) 10K type strain sequencing project: providing services to taxonomists for standard genome sequencing and annotation.</title>
        <authorList>
            <consortium name="The Broad Institute Genomics Platform"/>
            <consortium name="The Broad Institute Genome Sequencing Center for Infectious Disease"/>
            <person name="Wu L."/>
            <person name="Ma J."/>
        </authorList>
    </citation>
    <scope>NUCLEOTIDE SEQUENCE [LARGE SCALE GENOMIC DNA]</scope>
    <source>
        <strain evidence="2">JCM 18423</strain>
    </source>
</reference>
<dbReference type="SUPFAM" id="SSF54637">
    <property type="entry name" value="Thioesterase/thiol ester dehydrase-isomerase"/>
    <property type="match status" value="1"/>
</dbReference>
<evidence type="ECO:0008006" key="3">
    <source>
        <dbReference type="Google" id="ProtNLM"/>
    </source>
</evidence>
<dbReference type="Proteomes" id="UP001500227">
    <property type="component" value="Unassembled WGS sequence"/>
</dbReference>
<accession>A0ABP9LZ31</accession>
<keyword evidence="2" id="KW-1185">Reference proteome</keyword>